<keyword evidence="2" id="KW-1185">Reference proteome</keyword>
<sequence>MASQAATAEAAGVYDAKRVFVDAQTRVFAAPLRPSARWTRQHPQAGQSPTFERVLRQLHTLQRRHVRQVYSAQARHHVALQIAGLRRNSRPPRQEPAAAAVVVSAAATTQQALLRGEADLSEPESIEALPESWPETDAEEDESLRQRYIVLRDQLCALSSGLVSARRRRAHAAELHSLVTRFREPTRTVQPNLLAGDGTVEHELSRMRVLLARLSARLQSKHQPS</sequence>
<organism evidence="1 2">
    <name type="scientific">Lipomyces kononenkoae</name>
    <name type="common">Yeast</name>
    <dbReference type="NCBI Taxonomy" id="34357"/>
    <lineage>
        <taxon>Eukaryota</taxon>
        <taxon>Fungi</taxon>
        <taxon>Dikarya</taxon>
        <taxon>Ascomycota</taxon>
        <taxon>Saccharomycotina</taxon>
        <taxon>Lipomycetes</taxon>
        <taxon>Lipomycetales</taxon>
        <taxon>Lipomycetaceae</taxon>
        <taxon>Lipomyces</taxon>
    </lineage>
</organism>
<evidence type="ECO:0000313" key="2">
    <source>
        <dbReference type="Proteomes" id="UP001433508"/>
    </source>
</evidence>
<protein>
    <submittedName>
        <fullName evidence="1">Kinetochore Sim4 complex subunit Fta4</fullName>
    </submittedName>
</protein>
<dbReference type="EMBL" id="MU971339">
    <property type="protein sequence ID" value="KAK9240470.1"/>
    <property type="molecule type" value="Genomic_DNA"/>
</dbReference>
<gene>
    <name evidence="1" type="ORF">V1525DRAFT_395057</name>
</gene>
<dbReference type="Proteomes" id="UP001433508">
    <property type="component" value="Unassembled WGS sequence"/>
</dbReference>
<accession>A0ACC3TA85</accession>
<evidence type="ECO:0000313" key="1">
    <source>
        <dbReference type="EMBL" id="KAK9240470.1"/>
    </source>
</evidence>
<reference evidence="2" key="1">
    <citation type="journal article" date="2024" name="Front. Bioeng. Biotechnol.">
        <title>Genome-scale model development and genomic sequencing of the oleaginous clade Lipomyces.</title>
        <authorList>
            <person name="Czajka J.J."/>
            <person name="Han Y."/>
            <person name="Kim J."/>
            <person name="Mondo S.J."/>
            <person name="Hofstad B.A."/>
            <person name="Robles A."/>
            <person name="Haridas S."/>
            <person name="Riley R."/>
            <person name="LaButti K."/>
            <person name="Pangilinan J."/>
            <person name="Andreopoulos W."/>
            <person name="Lipzen A."/>
            <person name="Yan J."/>
            <person name="Wang M."/>
            <person name="Ng V."/>
            <person name="Grigoriev I.V."/>
            <person name="Spatafora J.W."/>
            <person name="Magnuson J.K."/>
            <person name="Baker S.E."/>
            <person name="Pomraning K.R."/>
        </authorList>
    </citation>
    <scope>NUCLEOTIDE SEQUENCE [LARGE SCALE GENOMIC DNA]</scope>
    <source>
        <strain evidence="2">CBS 7786</strain>
    </source>
</reference>
<comment type="caution">
    <text evidence="1">The sequence shown here is derived from an EMBL/GenBank/DDBJ whole genome shotgun (WGS) entry which is preliminary data.</text>
</comment>
<name>A0ACC3TA85_LIPKO</name>
<proteinExistence type="predicted"/>